<evidence type="ECO:0000313" key="2">
    <source>
        <dbReference type="EMBL" id="KAF9412466.1"/>
    </source>
</evidence>
<accession>A0A835L3W7</accession>
<evidence type="ECO:0000313" key="3">
    <source>
        <dbReference type="Proteomes" id="UP000648187"/>
    </source>
</evidence>
<keyword evidence="3" id="KW-1185">Reference proteome</keyword>
<dbReference type="InterPro" id="IPR007110">
    <property type="entry name" value="Ig-like_dom"/>
</dbReference>
<dbReference type="FunFam" id="2.60.40.10:FF:000437">
    <property type="entry name" value="Beat-IIIc, isoform A"/>
    <property type="match status" value="1"/>
</dbReference>
<proteinExistence type="predicted"/>
<gene>
    <name evidence="2" type="ORF">HW555_009036</name>
</gene>
<organism evidence="2 3">
    <name type="scientific">Spodoptera exigua</name>
    <name type="common">Beet armyworm</name>
    <name type="synonym">Noctua fulgens</name>
    <dbReference type="NCBI Taxonomy" id="7107"/>
    <lineage>
        <taxon>Eukaryota</taxon>
        <taxon>Metazoa</taxon>
        <taxon>Ecdysozoa</taxon>
        <taxon>Arthropoda</taxon>
        <taxon>Hexapoda</taxon>
        <taxon>Insecta</taxon>
        <taxon>Pterygota</taxon>
        <taxon>Neoptera</taxon>
        <taxon>Endopterygota</taxon>
        <taxon>Lepidoptera</taxon>
        <taxon>Glossata</taxon>
        <taxon>Ditrysia</taxon>
        <taxon>Noctuoidea</taxon>
        <taxon>Noctuidae</taxon>
        <taxon>Amphipyrinae</taxon>
        <taxon>Spodoptera</taxon>
    </lineage>
</organism>
<dbReference type="EMBL" id="JACKWZ010000188">
    <property type="protein sequence ID" value="KAF9412466.1"/>
    <property type="molecule type" value="Genomic_DNA"/>
</dbReference>
<dbReference type="PROSITE" id="PS50835">
    <property type="entry name" value="IG_LIKE"/>
    <property type="match status" value="1"/>
</dbReference>
<dbReference type="Proteomes" id="UP000648187">
    <property type="component" value="Unassembled WGS sequence"/>
</dbReference>
<comment type="caution">
    <text evidence="2">The sequence shown here is derived from an EMBL/GenBank/DDBJ whole genome shotgun (WGS) entry which is preliminary data.</text>
</comment>
<sequence>MWPMPIKKNFYFLPQGNGETGLVKSRVSCLSIRVTSLRDVMLLVEPSTVIRGGTAALICSRDMQGAPLYSVKWYRGNHEFYRYTPMEDPDTRVFGLPGIYVDMNRSNGTQVLLRRLDLTLAGNFSCEVTADSPSFATQIATKFIDVIALPPIAPVLKADKDRYQPGEVLKANCTSSPARPAANLTIYINEEALRSSETSLHPSESGLLWTSVKADVKVTPELFLGGRLRVACLATVYDVYRSSANLDFFTPDTDPRPERITLNSASKCFQSWILLFLLFLLPVVMGQDYLVPFVEYEDYDEKYETVARSSLLGG</sequence>
<dbReference type="PANTHER" id="PTHR21261">
    <property type="entry name" value="BEAT PROTEIN"/>
    <property type="match status" value="1"/>
</dbReference>
<dbReference type="PANTHER" id="PTHR21261:SF6">
    <property type="entry name" value="BEATEN PATH IIA-RELATED"/>
    <property type="match status" value="1"/>
</dbReference>
<dbReference type="InterPro" id="IPR036179">
    <property type="entry name" value="Ig-like_dom_sf"/>
</dbReference>
<dbReference type="AlphaFoldDB" id="A0A835L3W7"/>
<reference evidence="2" key="1">
    <citation type="submission" date="2020-08" db="EMBL/GenBank/DDBJ databases">
        <title>Spodoptera exigua strain:BAW_Kor-Di-RS1 Genome sequencing and assembly.</title>
        <authorList>
            <person name="Kim J."/>
            <person name="Nam H.Y."/>
            <person name="Kwon M."/>
            <person name="Choi J.H."/>
            <person name="Cho S.R."/>
            <person name="Kim G.-H."/>
        </authorList>
    </citation>
    <scope>NUCLEOTIDE SEQUENCE</scope>
    <source>
        <strain evidence="2">BAW_Kor-Di-RS1</strain>
        <tissue evidence="2">Whole-body</tissue>
    </source>
</reference>
<dbReference type="SUPFAM" id="SSF48726">
    <property type="entry name" value="Immunoglobulin"/>
    <property type="match status" value="1"/>
</dbReference>
<protein>
    <recommendedName>
        <fullName evidence="1">Ig-like domain-containing protein</fullName>
    </recommendedName>
</protein>
<name>A0A835L3W7_SPOEX</name>
<feature type="domain" description="Ig-like" evidence="1">
    <location>
        <begin position="38"/>
        <end position="136"/>
    </location>
</feature>
<evidence type="ECO:0000259" key="1">
    <source>
        <dbReference type="PROSITE" id="PS50835"/>
    </source>
</evidence>